<feature type="chain" id="PRO_5042144617" description="Peptidase A1 domain-containing protein" evidence="3">
    <location>
        <begin position="31"/>
        <end position="670"/>
    </location>
</feature>
<comment type="caution">
    <text evidence="4">The sequence shown here is derived from an EMBL/GenBank/DDBJ whole genome shotgun (WGS) entry which is preliminary data.</text>
</comment>
<keyword evidence="5" id="KW-1185">Reference proteome</keyword>
<sequence length="670" mass="69748">MMYSRPTLGSSRLTVLLFIYFLSFAPEVASAPNSLAASACLPAPIRLSVGNCSIVTASQATAIRSWGVTLSIGNVSTLSSSGDDDDQPLCLTPSLVTNSTMLTAPNILCNDAALVAQNLTRGECYSRRGGGVKVDTSGNPVGLQTGSIAGLVAANPGWPTIMDPLPPFSVAVNADLNLPDGRSVTMLNVPVITAGNNHTSSALGMGDNSTLLATAINTGLIGASRSWGYDVGSTSYSKPRAGGLTLGGKDMGAIAGGSGTHVYNMSAYDKVVNKGRVCPLQVQIVGMALVPSNVSSSTASASDDFPLISESQPLSACLEPYDVYARLSLQVLDRLKTKFARLTGHTGAPRRYSPIANPFTEQDPLLRQLLSVYVPEPGLIYPLNNATGSFDAKLVITLAGGQIISIPSHELFNPVRGLAADGSRAIADSWRELAVYQDSAPANAAVLGRSFLSQVYLFVDYDRREFTLSASAGAELTDGGGAAPAPPVALVATAPPSKEGLSTEDRCATGEEGTTSSPGLDTTLGKVVLGINIPVLVLLLAVIAYWAAKRWLKEKKKTQRPSGENEGRDAPEVGERPTMMQNAPAQQPMAVQIPTSGPALDVGRGREGSMAISPLSPIGNLSFPAKPELPETSAKDSPGATTELQAKENVLEADSGRPRFTSDASTAFSN</sequence>
<dbReference type="Gene3D" id="2.40.70.10">
    <property type="entry name" value="Acid Proteases"/>
    <property type="match status" value="1"/>
</dbReference>
<gene>
    <name evidence="4" type="ORF">B0H63DRAFT_473784</name>
</gene>
<feature type="region of interest" description="Disordered" evidence="1">
    <location>
        <begin position="593"/>
        <end position="670"/>
    </location>
</feature>
<evidence type="ECO:0008006" key="6">
    <source>
        <dbReference type="Google" id="ProtNLM"/>
    </source>
</evidence>
<accession>A0AAE0NQK0</accession>
<feature type="region of interest" description="Disordered" evidence="1">
    <location>
        <begin position="554"/>
        <end position="576"/>
    </location>
</feature>
<dbReference type="AlphaFoldDB" id="A0AAE0NQK0"/>
<keyword evidence="2" id="KW-0472">Membrane</keyword>
<protein>
    <recommendedName>
        <fullName evidence="6">Peptidase A1 domain-containing protein</fullName>
    </recommendedName>
</protein>
<evidence type="ECO:0000313" key="4">
    <source>
        <dbReference type="EMBL" id="KAK3385893.1"/>
    </source>
</evidence>
<evidence type="ECO:0000256" key="2">
    <source>
        <dbReference type="SAM" id="Phobius"/>
    </source>
</evidence>
<feature type="compositionally biased region" description="Basic and acidic residues" evidence="1">
    <location>
        <begin position="563"/>
        <end position="575"/>
    </location>
</feature>
<evidence type="ECO:0000313" key="5">
    <source>
        <dbReference type="Proteomes" id="UP001285441"/>
    </source>
</evidence>
<dbReference type="EMBL" id="JAULSW010000004">
    <property type="protein sequence ID" value="KAK3385893.1"/>
    <property type="molecule type" value="Genomic_DNA"/>
</dbReference>
<keyword evidence="2" id="KW-1133">Transmembrane helix</keyword>
<evidence type="ECO:0000256" key="3">
    <source>
        <dbReference type="SAM" id="SignalP"/>
    </source>
</evidence>
<feature type="transmembrane region" description="Helical" evidence="2">
    <location>
        <begin position="527"/>
        <end position="548"/>
    </location>
</feature>
<feature type="region of interest" description="Disordered" evidence="1">
    <location>
        <begin position="493"/>
        <end position="520"/>
    </location>
</feature>
<feature type="compositionally biased region" description="Basic and acidic residues" evidence="1">
    <location>
        <begin position="645"/>
        <end position="657"/>
    </location>
</feature>
<dbReference type="SUPFAM" id="SSF50630">
    <property type="entry name" value="Acid proteases"/>
    <property type="match status" value="1"/>
</dbReference>
<organism evidence="4 5">
    <name type="scientific">Podospora didyma</name>
    <dbReference type="NCBI Taxonomy" id="330526"/>
    <lineage>
        <taxon>Eukaryota</taxon>
        <taxon>Fungi</taxon>
        <taxon>Dikarya</taxon>
        <taxon>Ascomycota</taxon>
        <taxon>Pezizomycotina</taxon>
        <taxon>Sordariomycetes</taxon>
        <taxon>Sordariomycetidae</taxon>
        <taxon>Sordariales</taxon>
        <taxon>Podosporaceae</taxon>
        <taxon>Podospora</taxon>
    </lineage>
</organism>
<reference evidence="4" key="2">
    <citation type="submission" date="2023-06" db="EMBL/GenBank/DDBJ databases">
        <authorList>
            <consortium name="Lawrence Berkeley National Laboratory"/>
            <person name="Haridas S."/>
            <person name="Hensen N."/>
            <person name="Bonometti L."/>
            <person name="Westerberg I."/>
            <person name="Brannstrom I.O."/>
            <person name="Guillou S."/>
            <person name="Cros-Aarteil S."/>
            <person name="Calhoun S."/>
            <person name="Kuo A."/>
            <person name="Mondo S."/>
            <person name="Pangilinan J."/>
            <person name="Riley R."/>
            <person name="LaButti K."/>
            <person name="Andreopoulos B."/>
            <person name="Lipzen A."/>
            <person name="Chen C."/>
            <person name="Yanf M."/>
            <person name="Daum C."/>
            <person name="Ng V."/>
            <person name="Clum A."/>
            <person name="Steindorff A."/>
            <person name="Ohm R."/>
            <person name="Martin F."/>
            <person name="Silar P."/>
            <person name="Natvig D."/>
            <person name="Lalanne C."/>
            <person name="Gautier V."/>
            <person name="Ament-velasquez S.L."/>
            <person name="Kruys A."/>
            <person name="Hutchinson M.I."/>
            <person name="Powell A.J."/>
            <person name="Barry K."/>
            <person name="Miller A.N."/>
            <person name="Grigoriev I.V."/>
            <person name="Debuchy R."/>
            <person name="Gladieux P."/>
            <person name="Thoren M.H."/>
            <person name="Johannesson H."/>
        </authorList>
    </citation>
    <scope>NUCLEOTIDE SEQUENCE</scope>
    <source>
        <strain evidence="4">CBS 232.78</strain>
    </source>
</reference>
<feature type="signal peptide" evidence="3">
    <location>
        <begin position="1"/>
        <end position="30"/>
    </location>
</feature>
<keyword evidence="2" id="KW-0812">Transmembrane</keyword>
<evidence type="ECO:0000256" key="1">
    <source>
        <dbReference type="SAM" id="MobiDB-lite"/>
    </source>
</evidence>
<dbReference type="InterPro" id="IPR021109">
    <property type="entry name" value="Peptidase_aspartic_dom_sf"/>
</dbReference>
<proteinExistence type="predicted"/>
<dbReference type="Proteomes" id="UP001285441">
    <property type="component" value="Unassembled WGS sequence"/>
</dbReference>
<name>A0AAE0NQK0_9PEZI</name>
<reference evidence="4" key="1">
    <citation type="journal article" date="2023" name="Mol. Phylogenet. Evol.">
        <title>Genome-scale phylogeny and comparative genomics of the fungal order Sordariales.</title>
        <authorList>
            <person name="Hensen N."/>
            <person name="Bonometti L."/>
            <person name="Westerberg I."/>
            <person name="Brannstrom I.O."/>
            <person name="Guillou S."/>
            <person name="Cros-Aarteil S."/>
            <person name="Calhoun S."/>
            <person name="Haridas S."/>
            <person name="Kuo A."/>
            <person name="Mondo S."/>
            <person name="Pangilinan J."/>
            <person name="Riley R."/>
            <person name="LaButti K."/>
            <person name="Andreopoulos B."/>
            <person name="Lipzen A."/>
            <person name="Chen C."/>
            <person name="Yan M."/>
            <person name="Daum C."/>
            <person name="Ng V."/>
            <person name="Clum A."/>
            <person name="Steindorff A."/>
            <person name="Ohm R.A."/>
            <person name="Martin F."/>
            <person name="Silar P."/>
            <person name="Natvig D.O."/>
            <person name="Lalanne C."/>
            <person name="Gautier V."/>
            <person name="Ament-Velasquez S.L."/>
            <person name="Kruys A."/>
            <person name="Hutchinson M.I."/>
            <person name="Powell A.J."/>
            <person name="Barry K."/>
            <person name="Miller A.N."/>
            <person name="Grigoriev I.V."/>
            <person name="Debuchy R."/>
            <person name="Gladieux P."/>
            <person name="Hiltunen Thoren M."/>
            <person name="Johannesson H."/>
        </authorList>
    </citation>
    <scope>NUCLEOTIDE SEQUENCE</scope>
    <source>
        <strain evidence="4">CBS 232.78</strain>
    </source>
</reference>
<keyword evidence="3" id="KW-0732">Signal</keyword>